<dbReference type="Proteomes" id="UP000295244">
    <property type="component" value="Unassembled WGS sequence"/>
</dbReference>
<dbReference type="AlphaFoldDB" id="A0A4R1BDK0"/>
<comment type="caution">
    <text evidence="1">The sequence shown here is derived from an EMBL/GenBank/DDBJ whole genome shotgun (WGS) entry which is preliminary data.</text>
</comment>
<dbReference type="RefSeq" id="WP_132692586.1">
    <property type="nucleotide sequence ID" value="NZ_SKBU01000028.1"/>
</dbReference>
<sequence>MRSLALWTLAAAGAFFITASAFLLLATVGSEPSELRITPSPDPESPSPALELSISEERLGELEAEENQPLEVTVINRSGEPLSDVNLSLRVSSEDTATTEARYYRASVEHLPPGEEAEVRFELNLSPFGTRGTLDNPRKIIEVQASTPAGATAVATAILTI</sequence>
<name>A0A4R1BDK0_9ACTN</name>
<accession>A0A4R1BDK0</accession>
<organism evidence="1 2">
    <name type="scientific">Rubrobacter taiwanensis</name>
    <dbReference type="NCBI Taxonomy" id="185139"/>
    <lineage>
        <taxon>Bacteria</taxon>
        <taxon>Bacillati</taxon>
        <taxon>Actinomycetota</taxon>
        <taxon>Rubrobacteria</taxon>
        <taxon>Rubrobacterales</taxon>
        <taxon>Rubrobacteraceae</taxon>
        <taxon>Rubrobacter</taxon>
    </lineage>
</organism>
<proteinExistence type="predicted"/>
<evidence type="ECO:0000313" key="2">
    <source>
        <dbReference type="Proteomes" id="UP000295244"/>
    </source>
</evidence>
<dbReference type="OrthoDB" id="9865794at2"/>
<evidence type="ECO:0008006" key="3">
    <source>
        <dbReference type="Google" id="ProtNLM"/>
    </source>
</evidence>
<evidence type="ECO:0000313" key="1">
    <source>
        <dbReference type="EMBL" id="TCJ15143.1"/>
    </source>
</evidence>
<dbReference type="EMBL" id="SKBU01000028">
    <property type="protein sequence ID" value="TCJ15143.1"/>
    <property type="molecule type" value="Genomic_DNA"/>
</dbReference>
<keyword evidence="2" id="KW-1185">Reference proteome</keyword>
<gene>
    <name evidence="1" type="ORF">E0L93_13390</name>
</gene>
<protein>
    <recommendedName>
        <fullName evidence="3">CARDB domain-containing protein</fullName>
    </recommendedName>
</protein>
<reference evidence="1 2" key="1">
    <citation type="submission" date="2019-03" db="EMBL/GenBank/DDBJ databases">
        <title>Whole genome sequence of a novel Rubrobacter taiwanensis strain, isolated from Yellowstone National Park.</title>
        <authorList>
            <person name="Freed S."/>
            <person name="Ramaley R.F."/>
            <person name="Kyndt J.A."/>
        </authorList>
    </citation>
    <scope>NUCLEOTIDE SEQUENCE [LARGE SCALE GENOMIC DNA]</scope>
    <source>
        <strain evidence="1 2">Yellowstone</strain>
    </source>
</reference>